<dbReference type="AlphaFoldDB" id="A0A7W7W3P1"/>
<comment type="caution">
    <text evidence="1">The sequence shown here is derived from an EMBL/GenBank/DDBJ whole genome shotgun (WGS) entry which is preliminary data.</text>
</comment>
<dbReference type="InterPro" id="IPR005560">
    <property type="entry name" value="Csp_YhjQ"/>
</dbReference>
<dbReference type="Gene3D" id="1.20.1270.360">
    <property type="match status" value="1"/>
</dbReference>
<dbReference type="EMBL" id="JACHJT010000001">
    <property type="protein sequence ID" value="MBB4932009.1"/>
    <property type="molecule type" value="Genomic_DNA"/>
</dbReference>
<reference evidence="1 2" key="1">
    <citation type="submission" date="2020-08" db="EMBL/GenBank/DDBJ databases">
        <title>Sequencing the genomes of 1000 actinobacteria strains.</title>
        <authorList>
            <person name="Klenk H.-P."/>
        </authorList>
    </citation>
    <scope>NUCLEOTIDE SEQUENCE [LARGE SCALE GENOMIC DNA]</scope>
    <source>
        <strain evidence="1 2">DSM 102030</strain>
    </source>
</reference>
<accession>A0A7W7W3P1</accession>
<keyword evidence="2" id="KW-1185">Reference proteome</keyword>
<name>A0A7W7W3P1_9ACTN</name>
<dbReference type="Pfam" id="PF03860">
    <property type="entry name" value="Csp"/>
    <property type="match status" value="1"/>
</dbReference>
<gene>
    <name evidence="1" type="ORF">F4561_002829</name>
</gene>
<evidence type="ECO:0000313" key="2">
    <source>
        <dbReference type="Proteomes" id="UP000523007"/>
    </source>
</evidence>
<sequence>MPTQAEELLRAHPRDIDGDIETVKTCIERLAECAQACLACSDACLGESDVADLVRCVHLNLDCADVCAAADVPGSGDRPLDASRGIDTIIATLDGLPDVNLVVAGGPPRAELDDSLLTDPVRHENHSNAAVQRAVSNYSWARIVRETETFYREVAAAAAGPDRHPQPA</sequence>
<protein>
    <submittedName>
        <fullName evidence="1">Uncharacterized protein</fullName>
    </submittedName>
</protein>
<proteinExistence type="predicted"/>
<dbReference type="Proteomes" id="UP000523007">
    <property type="component" value="Unassembled WGS sequence"/>
</dbReference>
<evidence type="ECO:0000313" key="1">
    <source>
        <dbReference type="EMBL" id="MBB4932009.1"/>
    </source>
</evidence>
<dbReference type="RefSeq" id="WP_184579081.1">
    <property type="nucleotide sequence ID" value="NZ_JACHJT010000001.1"/>
</dbReference>
<organism evidence="1 2">
    <name type="scientific">Lipingzhangella halophila</name>
    <dbReference type="NCBI Taxonomy" id="1783352"/>
    <lineage>
        <taxon>Bacteria</taxon>
        <taxon>Bacillati</taxon>
        <taxon>Actinomycetota</taxon>
        <taxon>Actinomycetes</taxon>
        <taxon>Streptosporangiales</taxon>
        <taxon>Nocardiopsidaceae</taxon>
        <taxon>Lipingzhangella</taxon>
    </lineage>
</organism>